<accession>A0A1G6YML8</accession>
<feature type="region of interest" description="Disordered" evidence="1">
    <location>
        <begin position="266"/>
        <end position="289"/>
    </location>
</feature>
<evidence type="ECO:0000313" key="3">
    <source>
        <dbReference type="EMBL" id="SDD91233.1"/>
    </source>
</evidence>
<reference evidence="3 4" key="1">
    <citation type="submission" date="2016-10" db="EMBL/GenBank/DDBJ databases">
        <authorList>
            <person name="de Groot N.N."/>
        </authorList>
    </citation>
    <scope>NUCLEOTIDE SEQUENCE [LARGE SCALE GENOMIC DNA]</scope>
    <source>
        <strain evidence="3 4">JCM 11308</strain>
    </source>
</reference>
<sequence>MGELDGNARRVGWADALVVVAVVAVGVIVAGLLHDPGASSSAEDEASPVSRVTPTVVYPVEIPGCERVEPPSGGKGFMVGYAGEQSYDNPSYPWFNGPKATAMSDALRSALPDTVRLEFAGPSESLWFQPIPVFTSELPEGVRAEDIGGSTSAQGLLTRGAAVGMLDVRVRQSAREIPECVAGQLDRRTTFPDGTVVDSQDTWNEYGGNRNLVRRVTAHLPDGTFVDASAGDENWAEPVQARRNSGTVPLTVDELTALATTPGLRVTAPVPAGTAQPPAECRGGVDAGTPLSRETVQRLNAALDEVWREHAPTGVSLDRRLGSLQLSTYDRSSVCEELDVSGPDGSGRLLVSISGRHQLPVEPQEPSDRRRTTFTTLPDGSVLTRTEPGIVTVTRPSGTRVQVSLDDAAPGTVMTLDQLQAIANAPGLEL</sequence>
<dbReference type="EMBL" id="FNAB01000007">
    <property type="protein sequence ID" value="SDD91233.1"/>
    <property type="molecule type" value="Genomic_DNA"/>
</dbReference>
<protein>
    <submittedName>
        <fullName evidence="3">Uncharacterized protein</fullName>
    </submittedName>
</protein>
<dbReference type="AlphaFoldDB" id="A0A1G6YML8"/>
<feature type="transmembrane region" description="Helical" evidence="2">
    <location>
        <begin position="12"/>
        <end position="33"/>
    </location>
</feature>
<keyword evidence="2" id="KW-0812">Transmembrane</keyword>
<name>A0A1G6YML8_9NOCA</name>
<keyword evidence="2" id="KW-1133">Transmembrane helix</keyword>
<keyword evidence="2" id="KW-0472">Membrane</keyword>
<keyword evidence="4" id="KW-1185">Reference proteome</keyword>
<proteinExistence type="predicted"/>
<evidence type="ECO:0000256" key="1">
    <source>
        <dbReference type="SAM" id="MobiDB-lite"/>
    </source>
</evidence>
<organism evidence="3 4">
    <name type="scientific">Rhodococcus tukisamuensis</name>
    <dbReference type="NCBI Taxonomy" id="168276"/>
    <lineage>
        <taxon>Bacteria</taxon>
        <taxon>Bacillati</taxon>
        <taxon>Actinomycetota</taxon>
        <taxon>Actinomycetes</taxon>
        <taxon>Mycobacteriales</taxon>
        <taxon>Nocardiaceae</taxon>
        <taxon>Rhodococcus</taxon>
    </lineage>
</organism>
<gene>
    <name evidence="3" type="ORF">SAMN05444580_107222</name>
</gene>
<dbReference type="RefSeq" id="WP_072843558.1">
    <property type="nucleotide sequence ID" value="NZ_FNAB01000007.1"/>
</dbReference>
<evidence type="ECO:0000256" key="2">
    <source>
        <dbReference type="SAM" id="Phobius"/>
    </source>
</evidence>
<evidence type="ECO:0000313" key="4">
    <source>
        <dbReference type="Proteomes" id="UP000199417"/>
    </source>
</evidence>
<dbReference type="Proteomes" id="UP000199417">
    <property type="component" value="Unassembled WGS sequence"/>
</dbReference>